<gene>
    <name evidence="8" type="ordered locus">Bcenmc03_6792</name>
</gene>
<dbReference type="Gene3D" id="3.30.450.20">
    <property type="entry name" value="PAS domain"/>
    <property type="match status" value="1"/>
</dbReference>
<comment type="subcellular location">
    <subcellularLocation>
        <location evidence="1">Cell membrane</location>
        <topology evidence="1">Multi-pass membrane protein</topology>
    </subcellularLocation>
</comment>
<dbReference type="Pfam" id="PF17200">
    <property type="entry name" value="sCache_2"/>
    <property type="match status" value="1"/>
</dbReference>
<keyword evidence="4 6" id="KW-1133">Transmembrane helix</keyword>
<keyword evidence="3 6" id="KW-0812">Transmembrane</keyword>
<evidence type="ECO:0000256" key="6">
    <source>
        <dbReference type="SAM" id="Phobius"/>
    </source>
</evidence>
<dbReference type="AlphaFoldDB" id="B1KCF2"/>
<dbReference type="HOGENOM" id="CLU_1238273_0_0_4"/>
<dbReference type="KEGG" id="bcm:Bcenmc03_6792"/>
<keyword evidence="2" id="KW-1003">Cell membrane</keyword>
<feature type="domain" description="Single Cache" evidence="7">
    <location>
        <begin position="58"/>
        <end position="178"/>
    </location>
</feature>
<dbReference type="Proteomes" id="UP000002169">
    <property type="component" value="Chromosome 3"/>
</dbReference>
<evidence type="ECO:0000259" key="7">
    <source>
        <dbReference type="Pfam" id="PF17200"/>
    </source>
</evidence>
<dbReference type="EMBL" id="CP000960">
    <property type="protein sequence ID" value="ACA95899.1"/>
    <property type="molecule type" value="Genomic_DNA"/>
</dbReference>
<keyword evidence="5 6" id="KW-0472">Membrane</keyword>
<reference evidence="9" key="1">
    <citation type="submission" date="2008-02" db="EMBL/GenBank/DDBJ databases">
        <title>Complete sequence of chromosome 3 of Burkholderia cenocepacia MC0-3.</title>
        <authorList>
            <person name="Copeland A."/>
            <person name="Lucas S."/>
            <person name="Lapidus A."/>
            <person name="Barry K."/>
            <person name="Bruce D."/>
            <person name="Goodwin L."/>
            <person name="Glavina del Rio T."/>
            <person name="Dalin E."/>
            <person name="Tice H."/>
            <person name="Pitluck S."/>
            <person name="Chain P."/>
            <person name="Malfatti S."/>
            <person name="Shin M."/>
            <person name="Vergez L."/>
            <person name="Schmutz J."/>
            <person name="Larimer F."/>
            <person name="Land M."/>
            <person name="Hauser L."/>
            <person name="Kyrpides N."/>
            <person name="Mikhailova N."/>
            <person name="Tiedje J."/>
            <person name="Richardson P."/>
        </authorList>
    </citation>
    <scope>NUCLEOTIDE SEQUENCE [LARGE SCALE GENOMIC DNA]</scope>
    <source>
        <strain evidence="9">MC0-3</strain>
    </source>
</reference>
<evidence type="ECO:0000313" key="9">
    <source>
        <dbReference type="Proteomes" id="UP000002169"/>
    </source>
</evidence>
<dbReference type="GO" id="GO:0005886">
    <property type="term" value="C:plasma membrane"/>
    <property type="evidence" value="ECO:0007669"/>
    <property type="project" value="UniProtKB-SubCell"/>
</dbReference>
<protein>
    <submittedName>
        <fullName evidence="8">Methyl-accepting chemotaxis sensory transducer</fullName>
    </submittedName>
</protein>
<accession>B1KCF2</accession>
<proteinExistence type="predicted"/>
<name>B1KCF2_BURO0</name>
<dbReference type="InterPro" id="IPR033480">
    <property type="entry name" value="sCache_2"/>
</dbReference>
<feature type="transmembrane region" description="Helical" evidence="6">
    <location>
        <begin position="7"/>
        <end position="27"/>
    </location>
</feature>
<evidence type="ECO:0000256" key="4">
    <source>
        <dbReference type="ARBA" id="ARBA00022989"/>
    </source>
</evidence>
<evidence type="ECO:0000313" key="8">
    <source>
        <dbReference type="EMBL" id="ACA95899.1"/>
    </source>
</evidence>
<evidence type="ECO:0000256" key="2">
    <source>
        <dbReference type="ARBA" id="ARBA00022475"/>
    </source>
</evidence>
<evidence type="ECO:0000256" key="3">
    <source>
        <dbReference type="ARBA" id="ARBA00022692"/>
    </source>
</evidence>
<evidence type="ECO:0000256" key="5">
    <source>
        <dbReference type="ARBA" id="ARBA00023136"/>
    </source>
</evidence>
<organism evidence="8 9">
    <name type="scientific">Burkholderia orbicola (strain MC0-3)</name>
    <dbReference type="NCBI Taxonomy" id="406425"/>
    <lineage>
        <taxon>Bacteria</taxon>
        <taxon>Pseudomonadati</taxon>
        <taxon>Pseudomonadota</taxon>
        <taxon>Betaproteobacteria</taxon>
        <taxon>Burkholderiales</taxon>
        <taxon>Burkholderiaceae</taxon>
        <taxon>Burkholderia</taxon>
        <taxon>Burkholderia cepacia complex</taxon>
        <taxon>Burkholderia orbicola</taxon>
    </lineage>
</organism>
<sequence>MRPRVDLSAKLLALVAVAGGMSLHILYDAMIDSCREETIDLLTEGEQLLYSCRALPAIGVLTQDQAQQQAKAALSALDADMRGDYWVATSDGINFMRSSVRFIGTRAKGGRTTDGLTDREVYRTGMARAHVVLVDVVTMRSPDVDVEPKLQDAVAIPGWAWWVGKGFLHDDMNAAFSQLALLPGAIVLAIAATPVASRGTNERRCPADSRARRAGCRSCFITG</sequence>
<evidence type="ECO:0000256" key="1">
    <source>
        <dbReference type="ARBA" id="ARBA00004651"/>
    </source>
</evidence>